<organism evidence="1 2">
    <name type="scientific">Stachybotrys elegans</name>
    <dbReference type="NCBI Taxonomy" id="80388"/>
    <lineage>
        <taxon>Eukaryota</taxon>
        <taxon>Fungi</taxon>
        <taxon>Dikarya</taxon>
        <taxon>Ascomycota</taxon>
        <taxon>Pezizomycotina</taxon>
        <taxon>Sordariomycetes</taxon>
        <taxon>Hypocreomycetidae</taxon>
        <taxon>Hypocreales</taxon>
        <taxon>Stachybotryaceae</taxon>
        <taxon>Stachybotrys</taxon>
    </lineage>
</organism>
<gene>
    <name evidence="1" type="ORF">B0I35DRAFT_443913</name>
</gene>
<dbReference type="Proteomes" id="UP000813444">
    <property type="component" value="Unassembled WGS sequence"/>
</dbReference>
<comment type="caution">
    <text evidence="1">The sequence shown here is derived from an EMBL/GenBank/DDBJ whole genome shotgun (WGS) entry which is preliminary data.</text>
</comment>
<proteinExistence type="predicted"/>
<name>A0A8K0SKC3_9HYPO</name>
<sequence length="68" mass="8031">MPYYMNSTYPLQPFNVMTEGQARLLCVLLRCLLRRSIRPPMYYRRSKLLVCIPPGHTNRKSHSMTKNS</sequence>
<dbReference type="AlphaFoldDB" id="A0A8K0SKC3"/>
<evidence type="ECO:0000313" key="1">
    <source>
        <dbReference type="EMBL" id="KAH7305504.1"/>
    </source>
</evidence>
<evidence type="ECO:0000313" key="2">
    <source>
        <dbReference type="Proteomes" id="UP000813444"/>
    </source>
</evidence>
<dbReference type="EMBL" id="JAGPNK010000018">
    <property type="protein sequence ID" value="KAH7305504.1"/>
    <property type="molecule type" value="Genomic_DNA"/>
</dbReference>
<protein>
    <submittedName>
        <fullName evidence="1">Uncharacterized protein</fullName>
    </submittedName>
</protein>
<keyword evidence="2" id="KW-1185">Reference proteome</keyword>
<reference evidence="1" key="1">
    <citation type="journal article" date="2021" name="Nat. Commun.">
        <title>Genetic determinants of endophytism in the Arabidopsis root mycobiome.</title>
        <authorList>
            <person name="Mesny F."/>
            <person name="Miyauchi S."/>
            <person name="Thiergart T."/>
            <person name="Pickel B."/>
            <person name="Atanasova L."/>
            <person name="Karlsson M."/>
            <person name="Huettel B."/>
            <person name="Barry K.W."/>
            <person name="Haridas S."/>
            <person name="Chen C."/>
            <person name="Bauer D."/>
            <person name="Andreopoulos W."/>
            <person name="Pangilinan J."/>
            <person name="LaButti K."/>
            <person name="Riley R."/>
            <person name="Lipzen A."/>
            <person name="Clum A."/>
            <person name="Drula E."/>
            <person name="Henrissat B."/>
            <person name="Kohler A."/>
            <person name="Grigoriev I.V."/>
            <person name="Martin F.M."/>
            <person name="Hacquard S."/>
        </authorList>
    </citation>
    <scope>NUCLEOTIDE SEQUENCE</scope>
    <source>
        <strain evidence="1">MPI-CAGE-CH-0235</strain>
    </source>
</reference>
<accession>A0A8K0SKC3</accession>